<dbReference type="KEGG" id="ame:413534"/>
<reference evidence="8" key="1">
    <citation type="submission" date="2021-01" db="UniProtKB">
        <authorList>
            <consortium name="EnsemblMetazoa"/>
        </authorList>
    </citation>
    <scope>IDENTIFICATION</scope>
    <source>
        <strain evidence="8">DH4</strain>
    </source>
</reference>
<keyword evidence="2" id="KW-0808">Transferase</keyword>
<evidence type="ECO:0000256" key="4">
    <source>
        <dbReference type="ARBA" id="ARBA00022723"/>
    </source>
</evidence>
<dbReference type="PRINTS" id="PR00789">
    <property type="entry name" value="OSIALOPTASE"/>
</dbReference>
<accession>A0A8B8HGD5</accession>
<dbReference type="SUPFAM" id="SSF53067">
    <property type="entry name" value="Actin-like ATPase domain"/>
    <property type="match status" value="1"/>
</dbReference>
<dbReference type="GO" id="GO:0046872">
    <property type="term" value="F:metal ion binding"/>
    <property type="evidence" value="ECO:0007669"/>
    <property type="project" value="UniProtKB-KW"/>
</dbReference>
<gene>
    <name evidence="10" type="primary">LOC413534</name>
</gene>
<dbReference type="CDD" id="cd24134">
    <property type="entry name" value="ASKHA_NBD_OSGEPL1_QRI7_euk"/>
    <property type="match status" value="1"/>
</dbReference>
<dbReference type="GO" id="GO:0061711">
    <property type="term" value="F:tRNA N(6)-L-threonylcarbamoyladenine synthase activity"/>
    <property type="evidence" value="ECO:0007669"/>
    <property type="project" value="UniProtKB-EC"/>
</dbReference>
<keyword evidence="5" id="KW-0012">Acyltransferase</keyword>
<keyword evidence="3" id="KW-0819">tRNA processing</keyword>
<evidence type="ECO:0000313" key="10">
    <source>
        <dbReference type="RefSeq" id="XP_026301724.1"/>
    </source>
</evidence>
<name>A0A7M7MVV5_APIME</name>
<organism evidence="8">
    <name type="scientific">Apis mellifera</name>
    <name type="common">Honeybee</name>
    <dbReference type="NCBI Taxonomy" id="7460"/>
    <lineage>
        <taxon>Eukaryota</taxon>
        <taxon>Metazoa</taxon>
        <taxon>Ecdysozoa</taxon>
        <taxon>Arthropoda</taxon>
        <taxon>Hexapoda</taxon>
        <taxon>Insecta</taxon>
        <taxon>Pterygota</taxon>
        <taxon>Neoptera</taxon>
        <taxon>Endopterygota</taxon>
        <taxon>Hymenoptera</taxon>
        <taxon>Apocrita</taxon>
        <taxon>Aculeata</taxon>
        <taxon>Apoidea</taxon>
        <taxon>Anthophila</taxon>
        <taxon>Apidae</taxon>
        <taxon>Apis</taxon>
    </lineage>
</organism>
<evidence type="ECO:0000256" key="1">
    <source>
        <dbReference type="ARBA" id="ARBA00012156"/>
    </source>
</evidence>
<evidence type="ECO:0000259" key="7">
    <source>
        <dbReference type="Pfam" id="PF00814"/>
    </source>
</evidence>
<dbReference type="PANTHER" id="PTHR11735">
    <property type="entry name" value="TRNA N6-ADENOSINE THREONYLCARBAMOYLTRANSFERASE"/>
    <property type="match status" value="1"/>
</dbReference>
<evidence type="ECO:0000313" key="8">
    <source>
        <dbReference type="EnsemblMetazoa" id="XP_026301724"/>
    </source>
</evidence>
<evidence type="ECO:0000256" key="6">
    <source>
        <dbReference type="ARBA" id="ARBA00048117"/>
    </source>
</evidence>
<dbReference type="Gene3D" id="3.30.420.40">
    <property type="match status" value="2"/>
</dbReference>
<dbReference type="EC" id="2.3.1.234" evidence="1"/>
<keyword evidence="9" id="KW-1185">Reference proteome</keyword>
<sequence length="419" mass="47065">MIYNMSLFFHFINSDILSHIHKCNLKLIRKLHNKPIILGIESSCDDTAFGIVDSNGNILGESINSQYLTHLNFGGIIPTFARSLHVNNITKTCEDALRAANLRIRDIDAIATTVKPGLPMSLNIGTQFGKYLAKIGGKPFIPIHHMEAHALTARINKKIDFPYLALLISGGHCLLAIVENVNKFYLLGTSLSNTPGDVFNKVARRLKLRNIPEFSTLNGGQAIELAASKASNVNQFLFPLIMMQFRNCNFSFSGLLNFCNNYIKLEEEKYNIVGDMIIPDVYNFCAAFQLALTTHICQRTQRAMEFINKMSLFPENKQTLVISGGVACNNFLAKALNIVSTELGYTFVRTPSKLCTDNGIMIAWNGVEKWIQNIDVIRDINEIEKIEAEKVATLGENWIKKVEEANLKCKWVKIKKKLF</sequence>
<dbReference type="InterPro" id="IPR043129">
    <property type="entry name" value="ATPase_NBD"/>
</dbReference>
<feature type="domain" description="Gcp-like" evidence="7">
    <location>
        <begin position="57"/>
        <end position="364"/>
    </location>
</feature>
<dbReference type="AlphaFoldDB" id="A0A7M7MVV5"/>
<dbReference type="GeneID" id="413534"/>
<dbReference type="InterPro" id="IPR000905">
    <property type="entry name" value="Gcp-like_dom"/>
</dbReference>
<keyword evidence="4" id="KW-0479">Metal-binding</keyword>
<dbReference type="RefSeq" id="XP_026301724.1">
    <property type="nucleotide sequence ID" value="XM_026445939.1"/>
</dbReference>
<dbReference type="Pfam" id="PF00814">
    <property type="entry name" value="TsaD"/>
    <property type="match status" value="1"/>
</dbReference>
<accession>A0A7M7MVV5</accession>
<dbReference type="EnsemblMetazoa" id="XM_026445939">
    <property type="protein sequence ID" value="XP_026301724"/>
    <property type="gene ID" value="LOC413534"/>
</dbReference>
<reference evidence="10" key="2">
    <citation type="submission" date="2025-04" db="UniProtKB">
        <authorList>
            <consortium name="RefSeq"/>
        </authorList>
    </citation>
    <scope>IDENTIFICATION</scope>
    <source>
        <strain evidence="10">DH4</strain>
        <tissue evidence="10">Whole body</tissue>
    </source>
</reference>
<protein>
    <recommendedName>
        <fullName evidence="1">N(6)-L-threonylcarbamoyladenine synthase</fullName>
        <ecNumber evidence="1">2.3.1.234</ecNumber>
    </recommendedName>
</protein>
<dbReference type="GO" id="GO:0008033">
    <property type="term" value="P:tRNA processing"/>
    <property type="evidence" value="ECO:0007669"/>
    <property type="project" value="UniProtKB-KW"/>
</dbReference>
<evidence type="ECO:0000256" key="3">
    <source>
        <dbReference type="ARBA" id="ARBA00022694"/>
    </source>
</evidence>
<dbReference type="Proteomes" id="UP000005203">
    <property type="component" value="Linkage group LG16"/>
</dbReference>
<dbReference type="NCBIfam" id="TIGR00329">
    <property type="entry name" value="gcp_kae1"/>
    <property type="match status" value="1"/>
</dbReference>
<dbReference type="GO" id="GO:0005739">
    <property type="term" value="C:mitochondrion"/>
    <property type="evidence" value="ECO:0007669"/>
    <property type="project" value="TreeGrafter"/>
</dbReference>
<dbReference type="InterPro" id="IPR017861">
    <property type="entry name" value="KAE1/TsaD"/>
</dbReference>
<dbReference type="CTD" id="32982"/>
<evidence type="ECO:0000313" key="9">
    <source>
        <dbReference type="Proteomes" id="UP000005203"/>
    </source>
</evidence>
<comment type="catalytic activity">
    <reaction evidence="6">
        <text>L-threonylcarbamoyladenylate + adenosine(37) in tRNA = N(6)-L-threonylcarbamoyladenosine(37) in tRNA + AMP + H(+)</text>
        <dbReference type="Rhea" id="RHEA:37059"/>
        <dbReference type="Rhea" id="RHEA-COMP:10162"/>
        <dbReference type="Rhea" id="RHEA-COMP:10163"/>
        <dbReference type="ChEBI" id="CHEBI:15378"/>
        <dbReference type="ChEBI" id="CHEBI:73682"/>
        <dbReference type="ChEBI" id="CHEBI:74411"/>
        <dbReference type="ChEBI" id="CHEBI:74418"/>
        <dbReference type="ChEBI" id="CHEBI:456215"/>
        <dbReference type="EC" id="2.3.1.234"/>
    </reaction>
</comment>
<proteinExistence type="predicted"/>
<evidence type="ECO:0000256" key="5">
    <source>
        <dbReference type="ARBA" id="ARBA00023315"/>
    </source>
</evidence>
<evidence type="ECO:0000256" key="2">
    <source>
        <dbReference type="ARBA" id="ARBA00022679"/>
    </source>
</evidence>
<dbReference type="PANTHER" id="PTHR11735:SF6">
    <property type="entry name" value="TRNA N6-ADENOSINE THREONYLCARBAMOYLTRANSFERASE, MITOCHONDRIAL"/>
    <property type="match status" value="1"/>
</dbReference>
<dbReference type="OrthoDB" id="10259622at2759"/>